<name>A0A1M5Z3S4_BUTFI</name>
<dbReference type="AlphaFoldDB" id="A0A1M5Z3S4"/>
<dbReference type="SUPFAM" id="SSF53850">
    <property type="entry name" value="Periplasmic binding protein-like II"/>
    <property type="match status" value="1"/>
</dbReference>
<gene>
    <name evidence="2" type="ORF">SAMN02745229_01987</name>
</gene>
<dbReference type="RefSeq" id="WP_073387397.1">
    <property type="nucleotide sequence ID" value="NZ_FQXK01000015.1"/>
</dbReference>
<dbReference type="Proteomes" id="UP000184278">
    <property type="component" value="Unassembled WGS sequence"/>
</dbReference>
<keyword evidence="3" id="KW-1185">Reference proteome</keyword>
<evidence type="ECO:0000256" key="1">
    <source>
        <dbReference type="SAM" id="SignalP"/>
    </source>
</evidence>
<evidence type="ECO:0000313" key="2">
    <source>
        <dbReference type="EMBL" id="SHI18922.1"/>
    </source>
</evidence>
<feature type="signal peptide" evidence="1">
    <location>
        <begin position="1"/>
        <end position="24"/>
    </location>
</feature>
<keyword evidence="1" id="KW-0732">Signal</keyword>
<protein>
    <submittedName>
        <fullName evidence="2">Multiple sugar transport system substrate-binding protein</fullName>
    </submittedName>
</protein>
<dbReference type="EMBL" id="FQXK01000015">
    <property type="protein sequence ID" value="SHI18922.1"/>
    <property type="molecule type" value="Genomic_DNA"/>
</dbReference>
<keyword evidence="2" id="KW-0813">Transport</keyword>
<dbReference type="PROSITE" id="PS51257">
    <property type="entry name" value="PROKAR_LIPOPROTEIN"/>
    <property type="match status" value="1"/>
</dbReference>
<dbReference type="Gene3D" id="3.40.190.10">
    <property type="entry name" value="Periplasmic binding protein-like II"/>
    <property type="match status" value="2"/>
</dbReference>
<reference evidence="3" key="1">
    <citation type="submission" date="2016-11" db="EMBL/GenBank/DDBJ databases">
        <authorList>
            <person name="Varghese N."/>
            <person name="Submissions S."/>
        </authorList>
    </citation>
    <scope>NUCLEOTIDE SEQUENCE [LARGE SCALE GENOMIC DNA]</scope>
    <source>
        <strain evidence="3">DSM 3071</strain>
    </source>
</reference>
<accession>A0A1M5Z3S4</accession>
<dbReference type="OrthoDB" id="3235892at2"/>
<proteinExistence type="predicted"/>
<evidence type="ECO:0000313" key="3">
    <source>
        <dbReference type="Proteomes" id="UP000184278"/>
    </source>
</evidence>
<dbReference type="PANTHER" id="PTHR43649:SF12">
    <property type="entry name" value="DIACETYLCHITOBIOSE BINDING PROTEIN DASA"/>
    <property type="match status" value="1"/>
</dbReference>
<feature type="chain" id="PRO_5012047953" evidence="1">
    <location>
        <begin position="25"/>
        <end position="568"/>
    </location>
</feature>
<sequence length="568" mass="63817">MKKRLLSTLILTSTLFLLSGCAGRNSQKYPEELTIDVFASGANSQGIQSGWFAECVKERFNMNLNIISVNNNYNGAVLQDVRAASGYLGDIIMISAQNNSLKDLVDSGLLLDMTPYIQDKDIMKYSDAIYKLNSGLDGIYAIPSSISTLPPDTPSDIINSTYAPYVRWDIYTQIGSPKMDTLEDMLDVLEKMQEANPLSDSGQKVYAFSFFDDWDNNMMTWAKQPCCFYGYDENGFVLAKADGSDYQSILDDNSLYYRALKLYFEANQRGLVDPDSRNQSYSEVFSKYQDGAVLFSPWRFLGMSAYNTDEHMQEGKGFMMADIGDMQIYEHGCSLDGVYDIVMCVGADVKDPQRMVDFVDYIYSDDGVYENQAAENGGSAGPYGITWTITDGKPELTEYGIDVFYDQSSAVIPDDPNGNTYRGGISMLNYTAVSLTEIADNGYPYAYELWESEMNRTSTKLMLDWSNAMGADNTMDYLVSNNKLIVSPGCEYNESVESAEIKEIREAVKRIIISKSWEMIYAKDEQEFEDIWNDMKSKCQGLGYADVYAFDLQNAMAEGDLKKEILGR</sequence>
<dbReference type="Pfam" id="PF01547">
    <property type="entry name" value="SBP_bac_1"/>
    <property type="match status" value="1"/>
</dbReference>
<dbReference type="InterPro" id="IPR006059">
    <property type="entry name" value="SBP"/>
</dbReference>
<dbReference type="STRING" id="1121131.SAMN02745229_01987"/>
<organism evidence="2 3">
    <name type="scientific">Butyrivibrio fibrisolvens DSM 3071</name>
    <dbReference type="NCBI Taxonomy" id="1121131"/>
    <lineage>
        <taxon>Bacteria</taxon>
        <taxon>Bacillati</taxon>
        <taxon>Bacillota</taxon>
        <taxon>Clostridia</taxon>
        <taxon>Lachnospirales</taxon>
        <taxon>Lachnospiraceae</taxon>
        <taxon>Butyrivibrio</taxon>
    </lineage>
</organism>
<dbReference type="GeneID" id="89508726"/>
<dbReference type="PANTHER" id="PTHR43649">
    <property type="entry name" value="ARABINOSE-BINDING PROTEIN-RELATED"/>
    <property type="match status" value="1"/>
</dbReference>
<dbReference type="InterPro" id="IPR050490">
    <property type="entry name" value="Bact_solute-bd_prot1"/>
</dbReference>
<keyword evidence="2" id="KW-0762">Sugar transport</keyword>